<comment type="similarity">
    <text evidence="2">Belongs to the SusD family.</text>
</comment>
<dbReference type="EMBL" id="FUYQ01000001">
    <property type="protein sequence ID" value="SKB25568.1"/>
    <property type="molecule type" value="Genomic_DNA"/>
</dbReference>
<gene>
    <name evidence="9" type="ORF">SAMN05660349_00051</name>
</gene>
<sequence>MKKVLYIAASALLFTSCESFLDTESYTKKTTGNYPVTEKDAIQLVTGVYATLNKPIANCQNTYFYLSELASDDRFGGGGENDKDMQVMDHLLYTNINRFQSFWTDRYSGINRANMAIANLDKVANETMRNQMMGETLTLRAFFYNELVEMFGSVPLITTVPQNVAEAQAYPAQSPVDEIYASIAADLKKAIEIMPNKKWNETVSGAGHLTKWTAEALLGRVFLFYTGFYGKESLPLMGEDGTISGSIGKDEVAAALKDCIDNSGHSLVSDYRSLWPYSNKLSKKDYPYVKNAPDWVKDGENPEQVFAIKCSHLADWSTTIGYSNQYMLHFAIRSHGGADQYKKLFPFGQGWGAGPVSPKLWKEWQAAEPNDPRREASILDGSKTEGYIYGADKQMEETGLWQKKIVATTGAKEYNADGTIKTLFNSFTSSTDYYGDGADDDFQLGHEIDLNVIRFADVLLMHSEITKTADGMNRVRARAGLPAVTYSETALRNERRWELAFEGTRWADIRRWGIAEQALSNQLGSDIWNRGVATVMKNQGAGYAARYAATKGFMPIPQSEIDLSNGVLKQNAGWDASAVFVSWNE</sequence>
<dbReference type="Gene3D" id="1.25.40.390">
    <property type="match status" value="1"/>
</dbReference>
<evidence type="ECO:0000256" key="3">
    <source>
        <dbReference type="ARBA" id="ARBA00022729"/>
    </source>
</evidence>
<evidence type="ECO:0000313" key="10">
    <source>
        <dbReference type="Proteomes" id="UP000190852"/>
    </source>
</evidence>
<keyword evidence="4" id="KW-0472">Membrane</keyword>
<name>A0A1T4ZSA9_9BACT</name>
<dbReference type="SUPFAM" id="SSF48452">
    <property type="entry name" value="TPR-like"/>
    <property type="match status" value="1"/>
</dbReference>
<feature type="chain" id="PRO_5012572162" evidence="6">
    <location>
        <begin position="22"/>
        <end position="585"/>
    </location>
</feature>
<accession>A0A1T4ZSA9</accession>
<dbReference type="AlphaFoldDB" id="A0A1T4ZSA9"/>
<proteinExistence type="inferred from homology"/>
<evidence type="ECO:0000259" key="8">
    <source>
        <dbReference type="Pfam" id="PF14322"/>
    </source>
</evidence>
<dbReference type="Proteomes" id="UP000190852">
    <property type="component" value="Unassembled WGS sequence"/>
</dbReference>
<evidence type="ECO:0000256" key="6">
    <source>
        <dbReference type="SAM" id="SignalP"/>
    </source>
</evidence>
<keyword evidence="3 6" id="KW-0732">Signal</keyword>
<dbReference type="InterPro" id="IPR033985">
    <property type="entry name" value="SusD-like_N"/>
</dbReference>
<evidence type="ECO:0000256" key="1">
    <source>
        <dbReference type="ARBA" id="ARBA00004442"/>
    </source>
</evidence>
<keyword evidence="10" id="KW-1185">Reference proteome</keyword>
<protein>
    <submittedName>
        <fullName evidence="9">Starch-binding associating with outer membrane</fullName>
    </submittedName>
</protein>
<dbReference type="PROSITE" id="PS51257">
    <property type="entry name" value="PROKAR_LIPOPROTEIN"/>
    <property type="match status" value="1"/>
</dbReference>
<dbReference type="Pfam" id="PF14322">
    <property type="entry name" value="SusD-like_3"/>
    <property type="match status" value="1"/>
</dbReference>
<reference evidence="10" key="1">
    <citation type="submission" date="2017-02" db="EMBL/GenBank/DDBJ databases">
        <authorList>
            <person name="Varghese N."/>
            <person name="Submissions S."/>
        </authorList>
    </citation>
    <scope>NUCLEOTIDE SEQUENCE [LARGE SCALE GENOMIC DNA]</scope>
    <source>
        <strain evidence="10">DSM 24967</strain>
    </source>
</reference>
<feature type="domain" description="RagB/SusD" evidence="7">
    <location>
        <begin position="365"/>
        <end position="574"/>
    </location>
</feature>
<dbReference type="RefSeq" id="WP_079681838.1">
    <property type="nucleotide sequence ID" value="NZ_FUYQ01000001.1"/>
</dbReference>
<feature type="signal peptide" evidence="6">
    <location>
        <begin position="1"/>
        <end position="21"/>
    </location>
</feature>
<keyword evidence="5" id="KW-0998">Cell outer membrane</keyword>
<dbReference type="Pfam" id="PF07980">
    <property type="entry name" value="SusD_RagB"/>
    <property type="match status" value="1"/>
</dbReference>
<evidence type="ECO:0000313" key="9">
    <source>
        <dbReference type="EMBL" id="SKB25568.1"/>
    </source>
</evidence>
<dbReference type="InterPro" id="IPR012944">
    <property type="entry name" value="SusD_RagB_dom"/>
</dbReference>
<evidence type="ECO:0000256" key="5">
    <source>
        <dbReference type="ARBA" id="ARBA00023237"/>
    </source>
</evidence>
<comment type="subcellular location">
    <subcellularLocation>
        <location evidence="1">Cell outer membrane</location>
    </subcellularLocation>
</comment>
<dbReference type="InterPro" id="IPR011990">
    <property type="entry name" value="TPR-like_helical_dom_sf"/>
</dbReference>
<evidence type="ECO:0000256" key="4">
    <source>
        <dbReference type="ARBA" id="ARBA00023136"/>
    </source>
</evidence>
<evidence type="ECO:0000256" key="2">
    <source>
        <dbReference type="ARBA" id="ARBA00006275"/>
    </source>
</evidence>
<organism evidence="9 10">
    <name type="scientific">Parabacteroides chartae</name>
    <dbReference type="NCBI Taxonomy" id="1037355"/>
    <lineage>
        <taxon>Bacteria</taxon>
        <taxon>Pseudomonadati</taxon>
        <taxon>Bacteroidota</taxon>
        <taxon>Bacteroidia</taxon>
        <taxon>Bacteroidales</taxon>
        <taxon>Tannerellaceae</taxon>
        <taxon>Parabacteroides</taxon>
    </lineage>
</organism>
<evidence type="ECO:0000259" key="7">
    <source>
        <dbReference type="Pfam" id="PF07980"/>
    </source>
</evidence>
<feature type="domain" description="SusD-like N-terminal" evidence="8">
    <location>
        <begin position="20"/>
        <end position="223"/>
    </location>
</feature>
<dbReference type="GO" id="GO:0009279">
    <property type="term" value="C:cell outer membrane"/>
    <property type="evidence" value="ECO:0007669"/>
    <property type="project" value="UniProtKB-SubCell"/>
</dbReference>